<accession>A0A371J1E6</accession>
<dbReference type="EMBL" id="NOKA02000149">
    <property type="protein sequence ID" value="RDY26486.1"/>
    <property type="molecule type" value="Genomic_DNA"/>
</dbReference>
<evidence type="ECO:0000313" key="2">
    <source>
        <dbReference type="EMBL" id="RDY26486.1"/>
    </source>
</evidence>
<dbReference type="Proteomes" id="UP000216411">
    <property type="component" value="Unassembled WGS sequence"/>
</dbReference>
<comment type="caution">
    <text evidence="2">The sequence shown here is derived from an EMBL/GenBank/DDBJ whole genome shotgun (WGS) entry which is preliminary data.</text>
</comment>
<organism evidence="2 3">
    <name type="scientific">Lachnotalea glycerini</name>
    <dbReference type="NCBI Taxonomy" id="1763509"/>
    <lineage>
        <taxon>Bacteria</taxon>
        <taxon>Bacillati</taxon>
        <taxon>Bacillota</taxon>
        <taxon>Clostridia</taxon>
        <taxon>Lachnospirales</taxon>
        <taxon>Lachnospiraceae</taxon>
        <taxon>Lachnotalea</taxon>
    </lineage>
</organism>
<dbReference type="RefSeq" id="WP_094377530.1">
    <property type="nucleotide sequence ID" value="NZ_NOKA02000149.1"/>
</dbReference>
<dbReference type="Pfam" id="PF25535">
    <property type="entry name" value="DUF7919"/>
    <property type="match status" value="1"/>
</dbReference>
<gene>
    <name evidence="2" type="ORF">CG710_021715</name>
</gene>
<sequence>MAQYDDLSKYIYFDREESNIFNIGWIEDNSFNRGKVKEEFITRLWEYIKYPVNVGRSLYKNEYLDNKIDTYTACYNGYQILLGAAEIRVMNLKKGVVYAAPNLIIHYILNHQYVPPEEFIEAVMNGPNPNSEEFTNMIVDVYKYKQSSRSSSLVCPYCGSNKNYFAPSVKKQFKQDSDIKVVKTSLIPKDNLKNNDNDYNVICEKCGKMFRVSFEDIEKSLKGRLGLPTT</sequence>
<dbReference type="InterPro" id="IPR057679">
    <property type="entry name" value="DUF7919"/>
</dbReference>
<protein>
    <recommendedName>
        <fullName evidence="1">DUF7919 domain-containing protein</fullName>
    </recommendedName>
</protein>
<proteinExistence type="predicted"/>
<dbReference type="AlphaFoldDB" id="A0A371J1E6"/>
<evidence type="ECO:0000313" key="3">
    <source>
        <dbReference type="Proteomes" id="UP000216411"/>
    </source>
</evidence>
<dbReference type="OrthoDB" id="9802764at2"/>
<reference evidence="2 3" key="1">
    <citation type="journal article" date="2017" name="Genome Announc.">
        <title>Draft Genome Sequence of a Sporulating and Motile Strain of Lachnotalea glycerini Isolated from Water in Quebec City, Canada.</title>
        <authorList>
            <person name="Maheux A.F."/>
            <person name="Boudreau D.K."/>
            <person name="Berube E."/>
            <person name="Boissinot M."/>
            <person name="Raymond F."/>
            <person name="Brodeur S."/>
            <person name="Corbeil J."/>
            <person name="Isabel S."/>
            <person name="Omar R.F."/>
            <person name="Bergeron M.G."/>
        </authorList>
    </citation>
    <scope>NUCLEOTIDE SEQUENCE [LARGE SCALE GENOMIC DNA]</scope>
    <source>
        <strain evidence="2 3">CCRI-19302</strain>
    </source>
</reference>
<keyword evidence="3" id="KW-1185">Reference proteome</keyword>
<name>A0A371J1E6_9FIRM</name>
<evidence type="ECO:0000259" key="1">
    <source>
        <dbReference type="Pfam" id="PF25535"/>
    </source>
</evidence>
<feature type="domain" description="DUF7919" evidence="1">
    <location>
        <begin position="3"/>
        <end position="124"/>
    </location>
</feature>